<dbReference type="Gene3D" id="1.10.287.210">
    <property type="match status" value="1"/>
</dbReference>
<dbReference type="InterPro" id="IPR018154">
    <property type="entry name" value="TLV/ENV_coat_polyprotein"/>
</dbReference>
<dbReference type="AlphaFoldDB" id="A0A8B9QC11"/>
<keyword evidence="2" id="KW-1185">Reference proteome</keyword>
<dbReference type="PANTHER" id="PTHR10424">
    <property type="entry name" value="VIRAL ENVELOPE PROTEIN"/>
    <property type="match status" value="1"/>
</dbReference>
<reference evidence="1" key="1">
    <citation type="submission" date="2025-08" db="UniProtKB">
        <authorList>
            <consortium name="Ensembl"/>
        </authorList>
    </citation>
    <scope>IDENTIFICATION</scope>
</reference>
<sequence length="134" mass="15480">MEGLWGFGSTTVQTQLWISKLAYQVEVLANATRDSLSLINTQMQATTKMALQNRMAMDLMLLHQNGLCGYLNLLSTDCCVYIPNVTQDLNTQLETMWKGEKWYNFKDFHLCFQIIIKMRCTRLFSFVFFSSALP</sequence>
<evidence type="ECO:0000313" key="2">
    <source>
        <dbReference type="Proteomes" id="UP000694424"/>
    </source>
</evidence>
<dbReference type="Proteomes" id="UP000694424">
    <property type="component" value="Unplaced"/>
</dbReference>
<accession>A0A8B9QC11</accession>
<reference evidence="1" key="2">
    <citation type="submission" date="2025-09" db="UniProtKB">
        <authorList>
            <consortium name="Ensembl"/>
        </authorList>
    </citation>
    <scope>IDENTIFICATION</scope>
</reference>
<organism evidence="1 2">
    <name type="scientific">Apteryx owenii</name>
    <name type="common">Little spotted kiwi</name>
    <dbReference type="NCBI Taxonomy" id="8824"/>
    <lineage>
        <taxon>Eukaryota</taxon>
        <taxon>Metazoa</taxon>
        <taxon>Chordata</taxon>
        <taxon>Craniata</taxon>
        <taxon>Vertebrata</taxon>
        <taxon>Euteleostomi</taxon>
        <taxon>Archelosauria</taxon>
        <taxon>Archosauria</taxon>
        <taxon>Dinosauria</taxon>
        <taxon>Saurischia</taxon>
        <taxon>Theropoda</taxon>
        <taxon>Coelurosauria</taxon>
        <taxon>Aves</taxon>
        <taxon>Palaeognathae</taxon>
        <taxon>Apterygiformes</taxon>
        <taxon>Apterygidae</taxon>
        <taxon>Apteryx</taxon>
    </lineage>
</organism>
<dbReference type="SUPFAM" id="SSF58069">
    <property type="entry name" value="Virus ectodomain"/>
    <property type="match status" value="1"/>
</dbReference>
<proteinExistence type="predicted"/>
<evidence type="ECO:0000313" key="1">
    <source>
        <dbReference type="Ensembl" id="ENSAOWP00000024750.1"/>
    </source>
</evidence>
<dbReference type="Ensembl" id="ENSAOWT00000028041.1">
    <property type="protein sequence ID" value="ENSAOWP00000024750.1"/>
    <property type="gene ID" value="ENSAOWG00000016723.1"/>
</dbReference>
<name>A0A8B9QC11_APTOW</name>
<protein>
    <submittedName>
        <fullName evidence="1">Uncharacterized protein</fullName>
    </submittedName>
</protein>